<evidence type="ECO:0000256" key="3">
    <source>
        <dbReference type="ARBA" id="ARBA00022737"/>
    </source>
</evidence>
<evidence type="ECO:0000256" key="4">
    <source>
        <dbReference type="ARBA" id="ARBA00022803"/>
    </source>
</evidence>
<dbReference type="Pfam" id="PF13181">
    <property type="entry name" value="TPR_8"/>
    <property type="match status" value="1"/>
</dbReference>
<gene>
    <name evidence="6" type="ORF">CTEN0397_LOCUS1934</name>
</gene>
<dbReference type="EMBL" id="HBFW01002983">
    <property type="protein sequence ID" value="CAD8930912.1"/>
    <property type="molecule type" value="Transcribed_RNA"/>
</dbReference>
<proteinExistence type="predicted"/>
<protein>
    <submittedName>
        <fullName evidence="6">Uncharacterized protein</fullName>
    </submittedName>
</protein>
<dbReference type="InterPro" id="IPR019734">
    <property type="entry name" value="TPR_rpt"/>
</dbReference>
<comment type="subcellular location">
    <subcellularLocation>
        <location evidence="1">Cytoplasm</location>
    </subcellularLocation>
</comment>
<dbReference type="Pfam" id="PF13414">
    <property type="entry name" value="TPR_11"/>
    <property type="match status" value="1"/>
</dbReference>
<dbReference type="Gene3D" id="1.25.40.10">
    <property type="entry name" value="Tetratricopeptide repeat domain"/>
    <property type="match status" value="2"/>
</dbReference>
<dbReference type="InterPro" id="IPR011990">
    <property type="entry name" value="TPR-like_helical_dom_sf"/>
</dbReference>
<dbReference type="GO" id="GO:0005739">
    <property type="term" value="C:mitochondrion"/>
    <property type="evidence" value="ECO:0007669"/>
    <property type="project" value="TreeGrafter"/>
</dbReference>
<evidence type="ECO:0000313" key="6">
    <source>
        <dbReference type="EMBL" id="CAD8930912.1"/>
    </source>
</evidence>
<keyword evidence="4 5" id="KW-0802">TPR repeat</keyword>
<dbReference type="SMART" id="SM00028">
    <property type="entry name" value="TPR"/>
    <property type="match status" value="7"/>
</dbReference>
<name>A0A7S1CX05_CYCTE</name>
<evidence type="ECO:0000256" key="5">
    <source>
        <dbReference type="PROSITE-ProRule" id="PRU00339"/>
    </source>
</evidence>
<reference evidence="6" key="1">
    <citation type="submission" date="2021-01" db="EMBL/GenBank/DDBJ databases">
        <authorList>
            <person name="Corre E."/>
            <person name="Pelletier E."/>
            <person name="Niang G."/>
            <person name="Scheremetjew M."/>
            <person name="Finn R."/>
            <person name="Kale V."/>
            <person name="Holt S."/>
            <person name="Cochrane G."/>
            <person name="Meng A."/>
            <person name="Brown T."/>
            <person name="Cohen L."/>
        </authorList>
    </citation>
    <scope>NUCLEOTIDE SEQUENCE</scope>
    <source>
        <strain evidence="6">ECT3854</strain>
    </source>
</reference>
<dbReference type="GO" id="GO:0006626">
    <property type="term" value="P:protein targeting to mitochondrion"/>
    <property type="evidence" value="ECO:0007669"/>
    <property type="project" value="TreeGrafter"/>
</dbReference>
<dbReference type="PANTHER" id="PTHR45984:SF1">
    <property type="entry name" value="SPAG1 AXONEMAL DYNEIN ASSEMBLY FACTOR"/>
    <property type="match status" value="1"/>
</dbReference>
<keyword evidence="2" id="KW-0963">Cytoplasm</keyword>
<dbReference type="PROSITE" id="PS50005">
    <property type="entry name" value="TPR"/>
    <property type="match status" value="2"/>
</dbReference>
<organism evidence="6">
    <name type="scientific">Cyclophora tenuis</name>
    <name type="common">Marine diatom</name>
    <dbReference type="NCBI Taxonomy" id="216820"/>
    <lineage>
        <taxon>Eukaryota</taxon>
        <taxon>Sar</taxon>
        <taxon>Stramenopiles</taxon>
        <taxon>Ochrophyta</taxon>
        <taxon>Bacillariophyta</taxon>
        <taxon>Fragilariophyceae</taxon>
        <taxon>Fragilariophycidae</taxon>
        <taxon>Cyclophorales</taxon>
        <taxon>Cyclophoraceae</taxon>
        <taxon>Cyclophora</taxon>
    </lineage>
</organism>
<dbReference type="GO" id="GO:0005829">
    <property type="term" value="C:cytosol"/>
    <property type="evidence" value="ECO:0007669"/>
    <property type="project" value="TreeGrafter"/>
</dbReference>
<dbReference type="InterPro" id="IPR051982">
    <property type="entry name" value="CiliaryAsmbly_MitoImport"/>
</dbReference>
<evidence type="ECO:0000256" key="1">
    <source>
        <dbReference type="ARBA" id="ARBA00004496"/>
    </source>
</evidence>
<accession>A0A7S1CX05</accession>
<evidence type="ECO:0000256" key="2">
    <source>
        <dbReference type="ARBA" id="ARBA00022490"/>
    </source>
</evidence>
<dbReference type="SUPFAM" id="SSF48452">
    <property type="entry name" value="TPR-like"/>
    <property type="match status" value="2"/>
</dbReference>
<feature type="repeat" description="TPR" evidence="5">
    <location>
        <begin position="6"/>
        <end position="39"/>
    </location>
</feature>
<keyword evidence="3" id="KW-0677">Repeat</keyword>
<dbReference type="AlphaFoldDB" id="A0A7S1CX05"/>
<feature type="repeat" description="TPR" evidence="5">
    <location>
        <begin position="187"/>
        <end position="220"/>
    </location>
</feature>
<dbReference type="PANTHER" id="PTHR45984">
    <property type="entry name" value="RNA (RNA) POLYMERASE II ASSOCIATED PROTEIN HOMOLOG"/>
    <property type="match status" value="1"/>
</dbReference>
<dbReference type="GO" id="GO:0031072">
    <property type="term" value="F:heat shock protein binding"/>
    <property type="evidence" value="ECO:0007669"/>
    <property type="project" value="TreeGrafter"/>
</dbReference>
<sequence length="323" mass="36475">MPNPQAEAIKAEGNTFFKGGQYAKAIEKYVAATKIDPTVPAYWSNMAACHEKLQQFQEMEEAARQCIKADRAFVKGYFRLATAQKSLGQLAECIKTLESGLAVQSSNPDLKRMKKEIQEQQRHDQVKAYCAKAEEQMQNGDIAGAMKTLELASRLDAGNPSVEAMKKRVQPKFDQMERQRKSSLSATELYKEKGDEYYKAANFELAIEEYTKCLDNLQKEGKAESPLALKAYSNRAACYKQISNFDGTISDCTMVLEIEPENVKALIRRAQAFEGVERYRFALQDIKTVLSMPFAKVGKSNFDLCNGMQHRLNRTVQQLKRMG</sequence>